<dbReference type="Gene3D" id="1.10.1740.10">
    <property type="match status" value="1"/>
</dbReference>
<name>A0A1N7L9F7_9BACT</name>
<evidence type="ECO:0000256" key="1">
    <source>
        <dbReference type="ARBA" id="ARBA00010641"/>
    </source>
</evidence>
<dbReference type="Gene3D" id="1.10.10.10">
    <property type="entry name" value="Winged helix-like DNA-binding domain superfamily/Winged helix DNA-binding domain"/>
    <property type="match status" value="1"/>
</dbReference>
<dbReference type="PANTHER" id="PTHR43133">
    <property type="entry name" value="RNA POLYMERASE ECF-TYPE SIGMA FACTO"/>
    <property type="match status" value="1"/>
</dbReference>
<keyword evidence="3" id="KW-0731">Sigma factor</keyword>
<evidence type="ECO:0000259" key="5">
    <source>
        <dbReference type="Pfam" id="PF04542"/>
    </source>
</evidence>
<feature type="domain" description="RNA polymerase sigma factor 70 region 4 type 2" evidence="6">
    <location>
        <begin position="147"/>
        <end position="198"/>
    </location>
</feature>
<dbReference type="GO" id="GO:0006352">
    <property type="term" value="P:DNA-templated transcription initiation"/>
    <property type="evidence" value="ECO:0007669"/>
    <property type="project" value="InterPro"/>
</dbReference>
<keyword evidence="4" id="KW-0804">Transcription</keyword>
<dbReference type="Proteomes" id="UP000186917">
    <property type="component" value="Unassembled WGS sequence"/>
</dbReference>
<dbReference type="GO" id="GO:0003677">
    <property type="term" value="F:DNA binding"/>
    <property type="evidence" value="ECO:0007669"/>
    <property type="project" value="InterPro"/>
</dbReference>
<evidence type="ECO:0000256" key="3">
    <source>
        <dbReference type="ARBA" id="ARBA00023082"/>
    </source>
</evidence>
<evidence type="ECO:0000256" key="2">
    <source>
        <dbReference type="ARBA" id="ARBA00023015"/>
    </source>
</evidence>
<evidence type="ECO:0000313" key="7">
    <source>
        <dbReference type="EMBL" id="SIS70474.1"/>
    </source>
</evidence>
<dbReference type="CDD" id="cd06171">
    <property type="entry name" value="Sigma70_r4"/>
    <property type="match status" value="1"/>
</dbReference>
<dbReference type="AlphaFoldDB" id="A0A1N7L9F7"/>
<evidence type="ECO:0000259" key="6">
    <source>
        <dbReference type="Pfam" id="PF08281"/>
    </source>
</evidence>
<dbReference type="InterPro" id="IPR013325">
    <property type="entry name" value="RNA_pol_sigma_r2"/>
</dbReference>
<protein>
    <submittedName>
        <fullName evidence="7">RNA polymerase sigma-70 factor, ECF subfamily</fullName>
    </submittedName>
</protein>
<dbReference type="PANTHER" id="PTHR43133:SF46">
    <property type="entry name" value="RNA POLYMERASE SIGMA-70 FACTOR ECF SUBFAMILY"/>
    <property type="match status" value="1"/>
</dbReference>
<sequence length="222" mass="25860">MPVEKLTYHSIALLLPPGYPKLSLRTEKLHNEPALLQALANGSSEAFTLIFTHYSAGVYDAAMAYLQNENQAQEAVQEVFLKIWQKREQLAEVEKLQDYLFIVARNYIFNQLKHNALTVTVLHQHYQQSNTFSNDTDYRVREKQYQQLLEAAINTLPAERKKIYLLAKNEELSYEQIAQQLGISRHTVKNQMYQALQTIRLYMQQYMPLYLTPLSLTVLIPH</sequence>
<keyword evidence="2" id="KW-0805">Transcription regulation</keyword>
<dbReference type="InterPro" id="IPR013324">
    <property type="entry name" value="RNA_pol_sigma_r3/r4-like"/>
</dbReference>
<feature type="domain" description="RNA polymerase sigma-70 region 2" evidence="5">
    <location>
        <begin position="51"/>
        <end position="115"/>
    </location>
</feature>
<dbReference type="NCBIfam" id="TIGR02985">
    <property type="entry name" value="Sig70_bacteroi1"/>
    <property type="match status" value="1"/>
</dbReference>
<gene>
    <name evidence="7" type="ORF">SAMN05421788_101726</name>
</gene>
<keyword evidence="8" id="KW-1185">Reference proteome</keyword>
<dbReference type="GO" id="GO:0016987">
    <property type="term" value="F:sigma factor activity"/>
    <property type="evidence" value="ECO:0007669"/>
    <property type="project" value="UniProtKB-KW"/>
</dbReference>
<dbReference type="STRING" id="477680.SAMN05421788_101726"/>
<dbReference type="SUPFAM" id="SSF88659">
    <property type="entry name" value="Sigma3 and sigma4 domains of RNA polymerase sigma factors"/>
    <property type="match status" value="1"/>
</dbReference>
<dbReference type="InterPro" id="IPR039425">
    <property type="entry name" value="RNA_pol_sigma-70-like"/>
</dbReference>
<evidence type="ECO:0000256" key="4">
    <source>
        <dbReference type="ARBA" id="ARBA00023163"/>
    </source>
</evidence>
<dbReference type="InterPro" id="IPR036388">
    <property type="entry name" value="WH-like_DNA-bd_sf"/>
</dbReference>
<dbReference type="EMBL" id="FTOR01000001">
    <property type="protein sequence ID" value="SIS70474.1"/>
    <property type="molecule type" value="Genomic_DNA"/>
</dbReference>
<dbReference type="NCBIfam" id="TIGR02937">
    <property type="entry name" value="sigma70-ECF"/>
    <property type="match status" value="1"/>
</dbReference>
<dbReference type="InterPro" id="IPR014327">
    <property type="entry name" value="RNA_pol_sigma70_bacteroid"/>
</dbReference>
<dbReference type="Pfam" id="PF08281">
    <property type="entry name" value="Sigma70_r4_2"/>
    <property type="match status" value="1"/>
</dbReference>
<dbReference type="InterPro" id="IPR007627">
    <property type="entry name" value="RNA_pol_sigma70_r2"/>
</dbReference>
<proteinExistence type="inferred from homology"/>
<dbReference type="OrthoDB" id="799938at2"/>
<dbReference type="SUPFAM" id="SSF88946">
    <property type="entry name" value="Sigma2 domain of RNA polymerase sigma factors"/>
    <property type="match status" value="1"/>
</dbReference>
<accession>A0A1N7L9F7</accession>
<organism evidence="7 8">
    <name type="scientific">Filimonas lacunae</name>
    <dbReference type="NCBI Taxonomy" id="477680"/>
    <lineage>
        <taxon>Bacteria</taxon>
        <taxon>Pseudomonadati</taxon>
        <taxon>Bacteroidota</taxon>
        <taxon>Chitinophagia</taxon>
        <taxon>Chitinophagales</taxon>
        <taxon>Chitinophagaceae</taxon>
        <taxon>Filimonas</taxon>
    </lineage>
</organism>
<dbReference type="InterPro" id="IPR014284">
    <property type="entry name" value="RNA_pol_sigma-70_dom"/>
</dbReference>
<reference evidence="8" key="1">
    <citation type="submission" date="2017-01" db="EMBL/GenBank/DDBJ databases">
        <authorList>
            <person name="Varghese N."/>
            <person name="Submissions S."/>
        </authorList>
    </citation>
    <scope>NUCLEOTIDE SEQUENCE [LARGE SCALE GENOMIC DNA]</scope>
    <source>
        <strain evidence="8">DSM 21054</strain>
    </source>
</reference>
<dbReference type="InterPro" id="IPR013249">
    <property type="entry name" value="RNA_pol_sigma70_r4_t2"/>
</dbReference>
<dbReference type="Pfam" id="PF04542">
    <property type="entry name" value="Sigma70_r2"/>
    <property type="match status" value="1"/>
</dbReference>
<comment type="similarity">
    <text evidence="1">Belongs to the sigma-70 factor family. ECF subfamily.</text>
</comment>
<evidence type="ECO:0000313" key="8">
    <source>
        <dbReference type="Proteomes" id="UP000186917"/>
    </source>
</evidence>